<accession>A0A399R8E2</accession>
<dbReference type="Pfam" id="PF08085">
    <property type="entry name" value="Entericidin"/>
    <property type="match status" value="1"/>
</dbReference>
<reference evidence="8 9" key="1">
    <citation type="submission" date="2018-08" db="EMBL/GenBank/DDBJ databases">
        <title>Henriciella mobilis sp. nov., isolated from seawater.</title>
        <authorList>
            <person name="Cheng H."/>
            <person name="Wu Y.-H."/>
            <person name="Xu X.-W."/>
            <person name="Guo L.-L."/>
        </authorList>
    </citation>
    <scope>NUCLEOTIDE SEQUENCE [LARGE SCALE GENOMIC DNA]</scope>
    <source>
        <strain evidence="8 9">CCUG66934</strain>
    </source>
</reference>
<evidence type="ECO:0000313" key="9">
    <source>
        <dbReference type="Proteomes" id="UP000265431"/>
    </source>
</evidence>
<keyword evidence="9" id="KW-1185">Reference proteome</keyword>
<evidence type="ECO:0000256" key="5">
    <source>
        <dbReference type="ARBA" id="ARBA00023139"/>
    </source>
</evidence>
<evidence type="ECO:0000256" key="1">
    <source>
        <dbReference type="ARBA" id="ARBA00010296"/>
    </source>
</evidence>
<keyword evidence="5" id="KW-0564">Palmitate</keyword>
<comment type="similarity">
    <text evidence="1">Belongs to the EcnA/EcnB lipoprotein family.</text>
</comment>
<evidence type="ECO:0000256" key="2">
    <source>
        <dbReference type="ARBA" id="ARBA00022475"/>
    </source>
</evidence>
<evidence type="ECO:0000256" key="4">
    <source>
        <dbReference type="ARBA" id="ARBA00023136"/>
    </source>
</evidence>
<dbReference type="OrthoDB" id="7363288at2"/>
<sequence length="47" mass="4689">MKKNPIMIAGISLVALLAAGCNTVEGAGEDVEATGEEIEETANEAGA</sequence>
<dbReference type="PROSITE" id="PS51257">
    <property type="entry name" value="PROKAR_LIPOPROTEIN"/>
    <property type="match status" value="1"/>
</dbReference>
<proteinExistence type="inferred from homology"/>
<feature type="chain" id="PRO_5017477081" evidence="7">
    <location>
        <begin position="27"/>
        <end position="47"/>
    </location>
</feature>
<evidence type="ECO:0000256" key="7">
    <source>
        <dbReference type="SAM" id="SignalP"/>
    </source>
</evidence>
<gene>
    <name evidence="8" type="ORF">D1224_00040</name>
</gene>
<dbReference type="AlphaFoldDB" id="A0A399R8E2"/>
<dbReference type="InterPro" id="IPR012556">
    <property type="entry name" value="Entericidin"/>
</dbReference>
<dbReference type="RefSeq" id="WP_119377903.1">
    <property type="nucleotide sequence ID" value="NZ_QWGB01000002.1"/>
</dbReference>
<keyword evidence="3 7" id="KW-0732">Signal</keyword>
<keyword evidence="4" id="KW-0472">Membrane</keyword>
<evidence type="ECO:0000313" key="8">
    <source>
        <dbReference type="EMBL" id="RIJ26305.1"/>
    </source>
</evidence>
<protein>
    <submittedName>
        <fullName evidence="8">Entericidin, EcnA/B family</fullName>
    </submittedName>
</protein>
<dbReference type="Proteomes" id="UP000265431">
    <property type="component" value="Unassembled WGS sequence"/>
</dbReference>
<evidence type="ECO:0000256" key="6">
    <source>
        <dbReference type="ARBA" id="ARBA00023288"/>
    </source>
</evidence>
<name>A0A399R8E2_9PROT</name>
<dbReference type="EMBL" id="QWGB01000002">
    <property type="protein sequence ID" value="RIJ26305.1"/>
    <property type="molecule type" value="Genomic_DNA"/>
</dbReference>
<keyword evidence="6" id="KW-0449">Lipoprotein</keyword>
<organism evidence="8 9">
    <name type="scientific">Henriciella barbarensis</name>
    <dbReference type="NCBI Taxonomy" id="86342"/>
    <lineage>
        <taxon>Bacteria</taxon>
        <taxon>Pseudomonadati</taxon>
        <taxon>Pseudomonadota</taxon>
        <taxon>Alphaproteobacteria</taxon>
        <taxon>Hyphomonadales</taxon>
        <taxon>Hyphomonadaceae</taxon>
        <taxon>Henriciella</taxon>
    </lineage>
</organism>
<dbReference type="GO" id="GO:0009636">
    <property type="term" value="P:response to toxic substance"/>
    <property type="evidence" value="ECO:0007669"/>
    <property type="project" value="InterPro"/>
</dbReference>
<dbReference type="GO" id="GO:0016020">
    <property type="term" value="C:membrane"/>
    <property type="evidence" value="ECO:0007669"/>
    <property type="project" value="InterPro"/>
</dbReference>
<keyword evidence="2" id="KW-1003">Cell membrane</keyword>
<comment type="caution">
    <text evidence="8">The sequence shown here is derived from an EMBL/GenBank/DDBJ whole genome shotgun (WGS) entry which is preliminary data.</text>
</comment>
<feature type="signal peptide" evidence="7">
    <location>
        <begin position="1"/>
        <end position="26"/>
    </location>
</feature>
<evidence type="ECO:0000256" key="3">
    <source>
        <dbReference type="ARBA" id="ARBA00022729"/>
    </source>
</evidence>